<reference evidence="10" key="2">
    <citation type="submission" date="2020-09" db="EMBL/GenBank/DDBJ databases">
        <authorList>
            <person name="Sun Q."/>
            <person name="Zhou Y."/>
        </authorList>
    </citation>
    <scope>NUCLEOTIDE SEQUENCE</scope>
    <source>
        <strain evidence="10">CGMCC 1.15493</strain>
    </source>
</reference>
<accession>A0A916XSD5</accession>
<evidence type="ECO:0000256" key="6">
    <source>
        <dbReference type="ARBA" id="ARBA00047615"/>
    </source>
</evidence>
<keyword evidence="5 8" id="KW-0067">ATP-binding</keyword>
<proteinExistence type="inferred from homology"/>
<dbReference type="NCBIfam" id="TIGR00017">
    <property type="entry name" value="cmk"/>
    <property type="match status" value="1"/>
</dbReference>
<dbReference type="EC" id="2.7.4.25" evidence="8"/>
<organism evidence="10 11">
    <name type="scientific">Aureimonas glaciei</name>
    <dbReference type="NCBI Taxonomy" id="1776957"/>
    <lineage>
        <taxon>Bacteria</taxon>
        <taxon>Pseudomonadati</taxon>
        <taxon>Pseudomonadota</taxon>
        <taxon>Alphaproteobacteria</taxon>
        <taxon>Hyphomicrobiales</taxon>
        <taxon>Aurantimonadaceae</taxon>
        <taxon>Aureimonas</taxon>
    </lineage>
</organism>
<evidence type="ECO:0000256" key="5">
    <source>
        <dbReference type="ARBA" id="ARBA00022840"/>
    </source>
</evidence>
<dbReference type="InterPro" id="IPR027417">
    <property type="entry name" value="P-loop_NTPase"/>
</dbReference>
<keyword evidence="8" id="KW-0963">Cytoplasm</keyword>
<dbReference type="RefSeq" id="WP_188848486.1">
    <property type="nucleotide sequence ID" value="NZ_BMJJ01000001.1"/>
</dbReference>
<evidence type="ECO:0000256" key="4">
    <source>
        <dbReference type="ARBA" id="ARBA00022777"/>
    </source>
</evidence>
<keyword evidence="4 8" id="KW-0418">Kinase</keyword>
<dbReference type="Gene3D" id="3.40.50.300">
    <property type="entry name" value="P-loop containing nucleotide triphosphate hydrolases"/>
    <property type="match status" value="1"/>
</dbReference>
<evidence type="ECO:0000313" key="10">
    <source>
        <dbReference type="EMBL" id="GGD02130.1"/>
    </source>
</evidence>
<feature type="domain" description="Cytidylate kinase" evidence="9">
    <location>
        <begin position="17"/>
        <end position="211"/>
    </location>
</feature>
<dbReference type="InterPro" id="IPR003136">
    <property type="entry name" value="Cytidylate_kin"/>
</dbReference>
<dbReference type="CDD" id="cd02020">
    <property type="entry name" value="CMPK"/>
    <property type="match status" value="1"/>
</dbReference>
<evidence type="ECO:0000256" key="3">
    <source>
        <dbReference type="ARBA" id="ARBA00022741"/>
    </source>
</evidence>
<feature type="binding site" evidence="8">
    <location>
        <begin position="21"/>
        <end position="29"/>
    </location>
    <ligand>
        <name>ATP</name>
        <dbReference type="ChEBI" id="CHEBI:30616"/>
    </ligand>
</feature>
<dbReference type="InterPro" id="IPR011994">
    <property type="entry name" value="Cytidylate_kinase_dom"/>
</dbReference>
<dbReference type="Proteomes" id="UP000613160">
    <property type="component" value="Unassembled WGS sequence"/>
</dbReference>
<dbReference type="GO" id="GO:0006220">
    <property type="term" value="P:pyrimidine nucleotide metabolic process"/>
    <property type="evidence" value="ECO:0007669"/>
    <property type="project" value="UniProtKB-UniRule"/>
</dbReference>
<evidence type="ECO:0000259" key="9">
    <source>
        <dbReference type="Pfam" id="PF02224"/>
    </source>
</evidence>
<dbReference type="GO" id="GO:0005524">
    <property type="term" value="F:ATP binding"/>
    <property type="evidence" value="ECO:0007669"/>
    <property type="project" value="UniProtKB-UniRule"/>
</dbReference>
<keyword evidence="2 8" id="KW-0808">Transferase</keyword>
<evidence type="ECO:0000256" key="7">
    <source>
        <dbReference type="ARBA" id="ARBA00048478"/>
    </source>
</evidence>
<dbReference type="SUPFAM" id="SSF52540">
    <property type="entry name" value="P-loop containing nucleoside triphosphate hydrolases"/>
    <property type="match status" value="1"/>
</dbReference>
<evidence type="ECO:0000256" key="2">
    <source>
        <dbReference type="ARBA" id="ARBA00022679"/>
    </source>
</evidence>
<comment type="catalytic activity">
    <reaction evidence="6 8">
        <text>dCMP + ATP = dCDP + ADP</text>
        <dbReference type="Rhea" id="RHEA:25094"/>
        <dbReference type="ChEBI" id="CHEBI:30616"/>
        <dbReference type="ChEBI" id="CHEBI:57566"/>
        <dbReference type="ChEBI" id="CHEBI:58593"/>
        <dbReference type="ChEBI" id="CHEBI:456216"/>
        <dbReference type="EC" id="2.7.4.25"/>
    </reaction>
</comment>
<dbReference type="HAMAP" id="MF_00238">
    <property type="entry name" value="Cytidyl_kinase_type1"/>
    <property type="match status" value="1"/>
</dbReference>
<dbReference type="GO" id="GO:0005737">
    <property type="term" value="C:cytoplasm"/>
    <property type="evidence" value="ECO:0007669"/>
    <property type="project" value="UniProtKB-SubCell"/>
</dbReference>
<dbReference type="Pfam" id="PF02224">
    <property type="entry name" value="Cytidylate_kin"/>
    <property type="match status" value="1"/>
</dbReference>
<dbReference type="GO" id="GO:0036431">
    <property type="term" value="F:dCMP kinase activity"/>
    <property type="evidence" value="ECO:0007669"/>
    <property type="project" value="InterPro"/>
</dbReference>
<dbReference type="AlphaFoldDB" id="A0A916XSD5"/>
<evidence type="ECO:0000313" key="11">
    <source>
        <dbReference type="Proteomes" id="UP000613160"/>
    </source>
</evidence>
<comment type="catalytic activity">
    <reaction evidence="7 8">
        <text>CMP + ATP = CDP + ADP</text>
        <dbReference type="Rhea" id="RHEA:11600"/>
        <dbReference type="ChEBI" id="CHEBI:30616"/>
        <dbReference type="ChEBI" id="CHEBI:58069"/>
        <dbReference type="ChEBI" id="CHEBI:60377"/>
        <dbReference type="ChEBI" id="CHEBI:456216"/>
        <dbReference type="EC" id="2.7.4.25"/>
    </reaction>
</comment>
<sequence length="224" mass="24003">MTGSDRADTVRAKSLVIAIDGPAAAGKGTLAKRLSEHYHLPYLDTGLLYRGIGKLAFERGVDLDDPVATGEIARGLEPAHLDEPPLRGHEAGERASRVAVHPPVRQALEDFQRAFAAGPKGAVLDGRDIGTVICPGADVKIFVTASAEVRARRRTDELAAKGRPPEYERILAEVKERDARDAGRATAPLKPAADAHLLDTSEMDIETAFQTACGLIDRSLNRAE</sequence>
<protein>
    <recommendedName>
        <fullName evidence="8">Cytidylate kinase</fullName>
        <shortName evidence="8">CK</shortName>
        <ecNumber evidence="8">2.7.4.25</ecNumber>
    </recommendedName>
    <alternativeName>
        <fullName evidence="8">Cytidine monophosphate kinase</fullName>
        <shortName evidence="8">CMP kinase</shortName>
    </alternativeName>
</protein>
<evidence type="ECO:0000256" key="1">
    <source>
        <dbReference type="ARBA" id="ARBA00009427"/>
    </source>
</evidence>
<comment type="subcellular location">
    <subcellularLocation>
        <location evidence="8">Cytoplasm</location>
    </subcellularLocation>
</comment>
<comment type="caution">
    <text evidence="10">The sequence shown here is derived from an EMBL/GenBank/DDBJ whole genome shotgun (WGS) entry which is preliminary data.</text>
</comment>
<keyword evidence="11" id="KW-1185">Reference proteome</keyword>
<dbReference type="EMBL" id="BMJJ01000001">
    <property type="protein sequence ID" value="GGD02130.1"/>
    <property type="molecule type" value="Genomic_DNA"/>
</dbReference>
<gene>
    <name evidence="8 10" type="primary">cmk</name>
    <name evidence="10" type="ORF">GCM10011335_00930</name>
</gene>
<reference evidence="10" key="1">
    <citation type="journal article" date="2014" name="Int. J. Syst. Evol. Microbiol.">
        <title>Complete genome sequence of Corynebacterium casei LMG S-19264T (=DSM 44701T), isolated from a smear-ripened cheese.</title>
        <authorList>
            <consortium name="US DOE Joint Genome Institute (JGI-PGF)"/>
            <person name="Walter F."/>
            <person name="Albersmeier A."/>
            <person name="Kalinowski J."/>
            <person name="Ruckert C."/>
        </authorList>
    </citation>
    <scope>NUCLEOTIDE SEQUENCE</scope>
    <source>
        <strain evidence="10">CGMCC 1.15493</strain>
    </source>
</reference>
<keyword evidence="3 8" id="KW-0547">Nucleotide-binding</keyword>
<name>A0A916XSD5_9HYPH</name>
<evidence type="ECO:0000256" key="8">
    <source>
        <dbReference type="HAMAP-Rule" id="MF_00238"/>
    </source>
</evidence>
<comment type="similarity">
    <text evidence="1 8">Belongs to the cytidylate kinase family. Type 1 subfamily.</text>
</comment>